<dbReference type="Gene3D" id="1.10.260.40">
    <property type="entry name" value="lambda repressor-like DNA-binding domains"/>
    <property type="match status" value="1"/>
</dbReference>
<dbReference type="CDD" id="cd01392">
    <property type="entry name" value="HTH_LacI"/>
    <property type="match status" value="1"/>
</dbReference>
<evidence type="ECO:0000256" key="1">
    <source>
        <dbReference type="ARBA" id="ARBA00023015"/>
    </source>
</evidence>
<dbReference type="Pfam" id="PF13377">
    <property type="entry name" value="Peripla_BP_3"/>
    <property type="match status" value="1"/>
</dbReference>
<comment type="caution">
    <text evidence="5">The sequence shown here is derived from an EMBL/GenBank/DDBJ whole genome shotgun (WGS) entry which is preliminary data.</text>
</comment>
<dbReference type="CDD" id="cd06267">
    <property type="entry name" value="PBP1_LacI_sugar_binding-like"/>
    <property type="match status" value="1"/>
</dbReference>
<dbReference type="Pfam" id="PF00356">
    <property type="entry name" value="LacI"/>
    <property type="match status" value="1"/>
</dbReference>
<dbReference type="InterPro" id="IPR010982">
    <property type="entry name" value="Lambda_DNA-bd_dom_sf"/>
</dbReference>
<dbReference type="RefSeq" id="WP_233370671.1">
    <property type="nucleotide sequence ID" value="NZ_JAJTWU010000002.1"/>
</dbReference>
<dbReference type="SUPFAM" id="SSF53822">
    <property type="entry name" value="Periplasmic binding protein-like I"/>
    <property type="match status" value="1"/>
</dbReference>
<evidence type="ECO:0000256" key="2">
    <source>
        <dbReference type="ARBA" id="ARBA00023125"/>
    </source>
</evidence>
<dbReference type="PANTHER" id="PTHR30146">
    <property type="entry name" value="LACI-RELATED TRANSCRIPTIONAL REPRESSOR"/>
    <property type="match status" value="1"/>
</dbReference>
<dbReference type="InterPro" id="IPR046335">
    <property type="entry name" value="LacI/GalR-like_sensor"/>
</dbReference>
<dbReference type="InterPro" id="IPR028082">
    <property type="entry name" value="Peripla_BP_I"/>
</dbReference>
<sequence>MSVVTIRDIAEATGLSSGTISRALKNQAGMTEATRNKVRDAALRLGYDFSQLRKTRIRRIAFLLHSQHNTLASTPFYSPVLHGAEQACRREAISLSFNIVDPAESVTEQIRRHQADALFCAGFFEPEVLSVLKQTGKPLVLVDIQRRGFTSVNPDNALGGYLATRHLLRSGRRRIALLSGSPAHFSIQQRERGFRRALFEAQVHADPELEVIVPNLGEGDEAVTAAMSRLLALPKPPDAVVAYNDSTALVAMKHCLTAGLRVPQDIAFVGFDDIIGAATAAPPLSTVRVDKEALGAAGVDLLLRHKPEDTPVEITLPVELIVRESSCAE</sequence>
<dbReference type="SMART" id="SM00354">
    <property type="entry name" value="HTH_LACI"/>
    <property type="match status" value="1"/>
</dbReference>
<evidence type="ECO:0000313" key="5">
    <source>
        <dbReference type="EMBL" id="MCE4553929.1"/>
    </source>
</evidence>
<evidence type="ECO:0000259" key="4">
    <source>
        <dbReference type="PROSITE" id="PS50932"/>
    </source>
</evidence>
<dbReference type="PROSITE" id="PS50932">
    <property type="entry name" value="HTH_LACI_2"/>
    <property type="match status" value="1"/>
</dbReference>
<accession>A0ABS8XMC0</accession>
<dbReference type="Gene3D" id="3.40.50.2300">
    <property type="match status" value="2"/>
</dbReference>
<evidence type="ECO:0000313" key="6">
    <source>
        <dbReference type="Proteomes" id="UP001200741"/>
    </source>
</evidence>
<reference evidence="5 6" key="1">
    <citation type="submission" date="2021-12" db="EMBL/GenBank/DDBJ databases">
        <title>Genome seq of P8.</title>
        <authorList>
            <person name="Seo T."/>
        </authorList>
    </citation>
    <scope>NUCLEOTIDE SEQUENCE [LARGE SCALE GENOMIC DNA]</scope>
    <source>
        <strain evidence="5 6">P8</strain>
    </source>
</reference>
<keyword evidence="1" id="KW-0805">Transcription regulation</keyword>
<feature type="domain" description="HTH lacI-type" evidence="4">
    <location>
        <begin position="4"/>
        <end position="58"/>
    </location>
</feature>
<organism evidence="5 6">
    <name type="scientific">Pelomonas cellulosilytica</name>
    <dbReference type="NCBI Taxonomy" id="2906762"/>
    <lineage>
        <taxon>Bacteria</taxon>
        <taxon>Pseudomonadati</taxon>
        <taxon>Pseudomonadota</taxon>
        <taxon>Betaproteobacteria</taxon>
        <taxon>Burkholderiales</taxon>
        <taxon>Sphaerotilaceae</taxon>
        <taxon>Roseateles</taxon>
    </lineage>
</organism>
<dbReference type="PANTHER" id="PTHR30146:SF109">
    <property type="entry name" value="HTH-TYPE TRANSCRIPTIONAL REGULATOR GALS"/>
    <property type="match status" value="1"/>
</dbReference>
<gene>
    <name evidence="5" type="ORF">LXT13_05625</name>
</gene>
<dbReference type="EMBL" id="JAJTWU010000002">
    <property type="protein sequence ID" value="MCE4553929.1"/>
    <property type="molecule type" value="Genomic_DNA"/>
</dbReference>
<dbReference type="Proteomes" id="UP001200741">
    <property type="component" value="Unassembled WGS sequence"/>
</dbReference>
<keyword evidence="2" id="KW-0238">DNA-binding</keyword>
<proteinExistence type="predicted"/>
<name>A0ABS8XMC0_9BURK</name>
<dbReference type="SUPFAM" id="SSF47413">
    <property type="entry name" value="lambda repressor-like DNA-binding domains"/>
    <property type="match status" value="1"/>
</dbReference>
<protein>
    <submittedName>
        <fullName evidence="5">LacI family transcriptional regulator</fullName>
    </submittedName>
</protein>
<evidence type="ECO:0000256" key="3">
    <source>
        <dbReference type="ARBA" id="ARBA00023163"/>
    </source>
</evidence>
<keyword evidence="3" id="KW-0804">Transcription</keyword>
<keyword evidence="6" id="KW-1185">Reference proteome</keyword>
<dbReference type="InterPro" id="IPR000843">
    <property type="entry name" value="HTH_LacI"/>
</dbReference>